<dbReference type="RefSeq" id="WP_061801795.1">
    <property type="nucleotide sequence ID" value="NZ_FOXX01000001.1"/>
</dbReference>
<evidence type="ECO:0000313" key="2">
    <source>
        <dbReference type="EMBL" id="SFQ11114.1"/>
    </source>
</evidence>
<name>A0A1I5VU62_9BACI</name>
<evidence type="ECO:0000256" key="1">
    <source>
        <dbReference type="SAM" id="Phobius"/>
    </source>
</evidence>
<feature type="transmembrane region" description="Helical" evidence="1">
    <location>
        <begin position="66"/>
        <end position="83"/>
    </location>
</feature>
<keyword evidence="1" id="KW-0812">Transmembrane</keyword>
<proteinExistence type="predicted"/>
<feature type="transmembrane region" description="Helical" evidence="1">
    <location>
        <begin position="103"/>
        <end position="121"/>
    </location>
</feature>
<dbReference type="Pfam" id="PF11877">
    <property type="entry name" value="DUF3397"/>
    <property type="match status" value="1"/>
</dbReference>
<gene>
    <name evidence="2" type="ORF">SAMN02745910_00264</name>
</gene>
<keyword evidence="1" id="KW-1133">Transmembrane helix</keyword>
<evidence type="ECO:0008006" key="4">
    <source>
        <dbReference type="Google" id="ProtNLM"/>
    </source>
</evidence>
<dbReference type="InterPro" id="IPR024515">
    <property type="entry name" value="DUF3397"/>
</dbReference>
<keyword evidence="1" id="KW-0472">Membrane</keyword>
<accession>A0A1I5VU62</accession>
<evidence type="ECO:0000313" key="3">
    <source>
        <dbReference type="Proteomes" id="UP000182762"/>
    </source>
</evidence>
<organism evidence="2 3">
    <name type="scientific">Priestia endophytica DSM 13796</name>
    <dbReference type="NCBI Taxonomy" id="1121089"/>
    <lineage>
        <taxon>Bacteria</taxon>
        <taxon>Bacillati</taxon>
        <taxon>Bacillota</taxon>
        <taxon>Bacilli</taxon>
        <taxon>Bacillales</taxon>
        <taxon>Bacillaceae</taxon>
        <taxon>Priestia</taxon>
    </lineage>
</organism>
<dbReference type="EMBL" id="FOXX01000001">
    <property type="protein sequence ID" value="SFQ11114.1"/>
    <property type="molecule type" value="Genomic_DNA"/>
</dbReference>
<dbReference type="Proteomes" id="UP000182762">
    <property type="component" value="Unassembled WGS sequence"/>
</dbReference>
<dbReference type="InterPro" id="IPR016945">
    <property type="entry name" value="UCP030092"/>
</dbReference>
<feature type="transmembrane region" description="Helical" evidence="1">
    <location>
        <begin position="38"/>
        <end position="60"/>
    </location>
</feature>
<sequence>MGSIFSAILATLITLPLVAFILFYAVLRKVLGSNRRAFHLSIDITTVILIFSVYCLSAVIWEGSHLWLILLILLTIAALTTLLQWKKTKDVQFKRVLKGFWRVSFLLFFIVHLALFIYGIFSRLQNI</sequence>
<keyword evidence="3" id="KW-1185">Reference proteome</keyword>
<feature type="transmembrane region" description="Helical" evidence="1">
    <location>
        <begin position="6"/>
        <end position="26"/>
    </location>
</feature>
<comment type="caution">
    <text evidence="2">The sequence shown here is derived from an EMBL/GenBank/DDBJ whole genome shotgun (WGS) entry which is preliminary data.</text>
</comment>
<dbReference type="GeneID" id="93709039"/>
<protein>
    <recommendedName>
        <fullName evidence="4">DUF3397 domain-containing protein</fullName>
    </recommendedName>
</protein>
<reference evidence="2 3" key="1">
    <citation type="submission" date="2016-10" db="EMBL/GenBank/DDBJ databases">
        <authorList>
            <person name="Varghese N."/>
            <person name="Submissions S."/>
        </authorList>
    </citation>
    <scope>NUCLEOTIDE SEQUENCE [LARGE SCALE GENOMIC DNA]</scope>
    <source>
        <strain evidence="2 3">DSM 13796</strain>
    </source>
</reference>
<dbReference type="PIRSF" id="PIRSF030092">
    <property type="entry name" value="UCP030092"/>
    <property type="match status" value="1"/>
</dbReference>